<feature type="region of interest" description="Disordered" evidence="1">
    <location>
        <begin position="29"/>
        <end position="136"/>
    </location>
</feature>
<accession>Q9HP22</accession>
<feature type="compositionally biased region" description="Basic and acidic residues" evidence="1">
    <location>
        <begin position="57"/>
        <end position="70"/>
    </location>
</feature>
<feature type="compositionally biased region" description="Basic and acidic residues" evidence="1">
    <location>
        <begin position="172"/>
        <end position="201"/>
    </location>
</feature>
<feature type="region of interest" description="Disordered" evidence="1">
    <location>
        <begin position="165"/>
        <end position="201"/>
    </location>
</feature>
<keyword evidence="4" id="KW-1185">Reference proteome</keyword>
<dbReference type="EMBL" id="AE004437">
    <property type="protein sequence ID" value="AAG20048.1"/>
    <property type="molecule type" value="Genomic_DNA"/>
</dbReference>
<dbReference type="SUPFAM" id="SSF53137">
    <property type="entry name" value="Translational machinery components"/>
    <property type="match status" value="1"/>
</dbReference>
<dbReference type="PaxDb" id="64091-VNG_1842H"/>
<dbReference type="PIR" id="D84335">
    <property type="entry name" value="D84335"/>
</dbReference>
<dbReference type="InParanoid" id="Q9HP22"/>
<evidence type="ECO:0000256" key="1">
    <source>
        <dbReference type="SAM" id="MobiDB-lite"/>
    </source>
</evidence>
<evidence type="ECO:0000313" key="4">
    <source>
        <dbReference type="Proteomes" id="UP000000554"/>
    </source>
</evidence>
<evidence type="ECO:0000259" key="2">
    <source>
        <dbReference type="Pfam" id="PF18859"/>
    </source>
</evidence>
<evidence type="ECO:0000313" key="3">
    <source>
        <dbReference type="EMBL" id="AAG20048.1"/>
    </source>
</evidence>
<feature type="domain" description="Actinobacteria/chloroflexi VLRF1 release factor" evidence="2">
    <location>
        <begin position="316"/>
        <end position="428"/>
    </location>
</feature>
<dbReference type="Gene3D" id="3.30.420.60">
    <property type="entry name" value="eRF1 domain 2"/>
    <property type="match status" value="1"/>
</dbReference>
<proteinExistence type="predicted"/>
<dbReference type="InterPro" id="IPR042226">
    <property type="entry name" value="eFR1_2_sf"/>
</dbReference>
<dbReference type="KEGG" id="hal:VNG_1842H"/>
<sequence length="433" mass="48105">MHLSVSVTNIHMHVRGVLKRLLPRTVVRRTRGHRPGRHQPVAPPAGQRTAVHHRGRRLPDRPPARDETRGRPPRGRRPGGRPTADACSACRSPRRPERRQPADALGGPARETRPRRPPARHRRRLTRGATPILAAPRDHSMLDDLLGRTELKARIDDLEAEADSLQQQLDAEADRRSEAARKRQAAERRANELETKIEELQDRLDRTDSGDAAPEFRDRIALTGRRRDRVLALLESLDAGPEGVLTAYVADDPPAQLRDALGDRAPLVARAAPCLVVHDRDGIVSTALRPPNPPEPFCEWGQTARIERDWLAPTGRYALAVVRADLFAVGVYRDGDRRSFDGFTSNVKSDHSKGGFSQARFERLRDEQIQAHLEECQRALADIDADRLFVVGQDTLLDAFDADATAAVDATGDPADALADAHTDFWTLPLSLL</sequence>
<dbReference type="Gene3D" id="1.20.5.340">
    <property type="match status" value="1"/>
</dbReference>
<dbReference type="AlphaFoldDB" id="Q9HP22"/>
<dbReference type="STRING" id="64091.VNG_1842H"/>
<organism evidence="3 4">
    <name type="scientific">Halobacterium salinarum (strain ATCC 700922 / JCM 11081 / NRC-1)</name>
    <name type="common">Halobacterium halobium</name>
    <dbReference type="NCBI Taxonomy" id="64091"/>
    <lineage>
        <taxon>Archaea</taxon>
        <taxon>Methanobacteriati</taxon>
        <taxon>Methanobacteriota</taxon>
        <taxon>Stenosarchaea group</taxon>
        <taxon>Halobacteria</taxon>
        <taxon>Halobacteriales</taxon>
        <taxon>Halobacteriaceae</taxon>
        <taxon>Halobacterium</taxon>
        <taxon>Halobacterium salinarum NRC-34001</taxon>
    </lineage>
</organism>
<dbReference type="Proteomes" id="UP000000554">
    <property type="component" value="Chromosome"/>
</dbReference>
<dbReference type="HOGENOM" id="CLU_051790_0_0_2"/>
<gene>
    <name evidence="3" type="ordered locus">VNG_1842H</name>
</gene>
<protein>
    <recommendedName>
        <fullName evidence="2">Actinobacteria/chloroflexi VLRF1 release factor domain-containing protein</fullName>
    </recommendedName>
</protein>
<dbReference type="InterPro" id="IPR040783">
    <property type="entry name" value="VLRF1"/>
</dbReference>
<dbReference type="PATRIC" id="fig|64091.14.peg.1404"/>
<dbReference type="Pfam" id="PF18859">
    <property type="entry name" value="acVLRF1"/>
    <property type="match status" value="1"/>
</dbReference>
<reference evidence="3 4" key="1">
    <citation type="journal article" date="2000" name="Proc. Natl. Acad. Sci. U.S.A.">
        <title>Genome sequence of Halobacterium species NRC-1.</title>
        <authorList>
            <person name="Ng W.V."/>
            <person name="Kennedy S.P."/>
            <person name="Mahairas G.G."/>
            <person name="Berquist B."/>
            <person name="Pan M."/>
            <person name="Shukla H.D."/>
            <person name="Lasky S.R."/>
            <person name="Baliga N.S."/>
            <person name="Thorsson V."/>
            <person name="Sbrogna J."/>
            <person name="Swartzell S."/>
            <person name="Weir D."/>
            <person name="Hall J."/>
            <person name="Dahl T.A."/>
            <person name="Welti R."/>
            <person name="Goo Y.A."/>
            <person name="Leithauser B."/>
            <person name="Keller K."/>
            <person name="Cruz R."/>
            <person name="Danson M.J."/>
            <person name="Hough D.W."/>
            <person name="Maddocks D.G."/>
            <person name="Jablonski P.E."/>
            <person name="Krebs M.P."/>
            <person name="Angevine C.M."/>
            <person name="Dale H."/>
            <person name="Isenbarger T.A."/>
            <person name="Peck R.F."/>
            <person name="Pohlschroder M."/>
            <person name="Spudich J.L."/>
            <person name="Jung K.W."/>
            <person name="Alam M."/>
            <person name="Freitas T."/>
            <person name="Hou S."/>
            <person name="Daniels C.J."/>
            <person name="Dennis P.P."/>
            <person name="Omer A.D."/>
            <person name="Ebhardt H."/>
            <person name="Lowe T.M."/>
            <person name="Liang P."/>
            <person name="Riley M."/>
            <person name="Hood L."/>
            <person name="DasSarma S."/>
        </authorList>
    </citation>
    <scope>NUCLEOTIDE SEQUENCE [LARGE SCALE GENOMIC DNA]</scope>
    <source>
        <strain evidence="4">ATCC 700922 / JCM 11081 / NRC-1</strain>
    </source>
</reference>
<feature type="compositionally biased region" description="Basic residues" evidence="1">
    <location>
        <begin position="113"/>
        <end position="126"/>
    </location>
</feature>
<name>Q9HP22_HALSA</name>